<reference evidence="2 3" key="1">
    <citation type="journal article" date="2010" name="Science">
        <title>Genomic analysis of organismal complexity in the multicellular green alga Volvox carteri.</title>
        <authorList>
            <person name="Prochnik S.E."/>
            <person name="Umen J."/>
            <person name="Nedelcu A.M."/>
            <person name="Hallmann A."/>
            <person name="Miller S.M."/>
            <person name="Nishii I."/>
            <person name="Ferris P."/>
            <person name="Kuo A."/>
            <person name="Mitros T."/>
            <person name="Fritz-Laylin L.K."/>
            <person name="Hellsten U."/>
            <person name="Chapman J."/>
            <person name="Simakov O."/>
            <person name="Rensing S.A."/>
            <person name="Terry A."/>
            <person name="Pangilinan J."/>
            <person name="Kapitonov V."/>
            <person name="Jurka J."/>
            <person name="Salamov A."/>
            <person name="Shapiro H."/>
            <person name="Schmutz J."/>
            <person name="Grimwood J."/>
            <person name="Lindquist E."/>
            <person name="Lucas S."/>
            <person name="Grigoriev I.V."/>
            <person name="Schmitt R."/>
            <person name="Kirk D."/>
            <person name="Rokhsar D.S."/>
        </authorList>
    </citation>
    <scope>NUCLEOTIDE SEQUENCE [LARGE SCALE GENOMIC DNA]</scope>
    <source>
        <strain evidence="3">f. Nagariensis / Eve</strain>
    </source>
</reference>
<accession>D8UCN0</accession>
<protein>
    <recommendedName>
        <fullName evidence="1">Methyltransferase FkbM domain-containing protein</fullName>
    </recommendedName>
</protein>
<dbReference type="Proteomes" id="UP000001058">
    <property type="component" value="Unassembled WGS sequence"/>
</dbReference>
<proteinExistence type="predicted"/>
<dbReference type="Pfam" id="PF05050">
    <property type="entry name" value="Methyltransf_21"/>
    <property type="match status" value="1"/>
</dbReference>
<dbReference type="PANTHER" id="PTHR32026:SF10">
    <property type="entry name" value="METHYLTRANSFERASE-LIKE PROTEIN 24-RELATED"/>
    <property type="match status" value="1"/>
</dbReference>
<dbReference type="RefSeq" id="XP_002956378.1">
    <property type="nucleotide sequence ID" value="XM_002956332.1"/>
</dbReference>
<dbReference type="KEGG" id="vcn:VOLCADRAFT_97395"/>
<dbReference type="AlphaFoldDB" id="D8UCN0"/>
<feature type="domain" description="Methyltransferase FkbM" evidence="1">
    <location>
        <begin position="61"/>
        <end position="111"/>
    </location>
</feature>
<dbReference type="STRING" id="3068.D8UCN0"/>
<dbReference type="OrthoDB" id="2015045at2759"/>
<keyword evidence="3" id="KW-1185">Reference proteome</keyword>
<dbReference type="PANTHER" id="PTHR32026">
    <property type="entry name" value="METHYLTRANSFERASE-LIKE PROTEIN 24"/>
    <property type="match status" value="1"/>
</dbReference>
<dbReference type="GeneID" id="9619406"/>
<dbReference type="InterPro" id="IPR006342">
    <property type="entry name" value="FkbM_mtfrase"/>
</dbReference>
<evidence type="ECO:0000313" key="3">
    <source>
        <dbReference type="Proteomes" id="UP000001058"/>
    </source>
</evidence>
<gene>
    <name evidence="2" type="ORF">VOLCADRAFT_97395</name>
</gene>
<dbReference type="InParanoid" id="D8UCN0"/>
<sequence>MPNVQMYDRFEEAILNETRCKVATLDCTVEGKKLSDRHSFHKLCVGSAAAAQRDPAFVTYSQFISALGEHKIDILKIDVESFEFPLFGEWREHSRSLPEQIAVEVHWHEAYLRNFEADLQSHWGRGEFGVTDLALFFLHLANLGYGIVSQEINEFCPSCSEFTLVRVEASVPYGGNGAVHTGWHGA</sequence>
<evidence type="ECO:0000259" key="1">
    <source>
        <dbReference type="Pfam" id="PF05050"/>
    </source>
</evidence>
<dbReference type="EMBL" id="GL378381">
    <property type="protein sequence ID" value="EFJ42522.1"/>
    <property type="molecule type" value="Genomic_DNA"/>
</dbReference>
<organism evidence="3">
    <name type="scientific">Volvox carteri f. nagariensis</name>
    <dbReference type="NCBI Taxonomy" id="3068"/>
    <lineage>
        <taxon>Eukaryota</taxon>
        <taxon>Viridiplantae</taxon>
        <taxon>Chlorophyta</taxon>
        <taxon>core chlorophytes</taxon>
        <taxon>Chlorophyceae</taxon>
        <taxon>CS clade</taxon>
        <taxon>Chlamydomonadales</taxon>
        <taxon>Volvocaceae</taxon>
        <taxon>Volvox</taxon>
    </lineage>
</organism>
<name>D8UCN0_VOLCA</name>
<dbReference type="InterPro" id="IPR026913">
    <property type="entry name" value="METTL24"/>
</dbReference>
<evidence type="ECO:0000313" key="2">
    <source>
        <dbReference type="EMBL" id="EFJ42522.1"/>
    </source>
</evidence>